<feature type="domain" description="Isopenicillin N synthase-like Fe(2+) 2OG dioxygenase" evidence="3">
    <location>
        <begin position="173"/>
        <end position="238"/>
    </location>
</feature>
<dbReference type="InterPro" id="IPR050295">
    <property type="entry name" value="Plant_2OG-oxidoreductases"/>
</dbReference>
<dbReference type="GO" id="GO:0046872">
    <property type="term" value="F:metal ion binding"/>
    <property type="evidence" value="ECO:0007669"/>
    <property type="project" value="UniProtKB-KW"/>
</dbReference>
<keyword evidence="2" id="KW-0408">Iron</keyword>
<dbReference type="EMBL" id="MTYH01000007">
    <property type="protein sequence ID" value="PNP48461.1"/>
    <property type="molecule type" value="Genomic_DNA"/>
</dbReference>
<dbReference type="PANTHER" id="PTHR47991">
    <property type="entry name" value="OXOGLUTARATE/IRON-DEPENDENT DIOXYGENASE"/>
    <property type="match status" value="1"/>
</dbReference>
<dbReference type="InterPro" id="IPR044861">
    <property type="entry name" value="IPNS-like_FE2OG_OXY"/>
</dbReference>
<dbReference type="Gene3D" id="2.60.120.330">
    <property type="entry name" value="B-lactam Antibiotic, Isopenicillin N Synthase, Chain"/>
    <property type="match status" value="1"/>
</dbReference>
<evidence type="ECO:0000313" key="5">
    <source>
        <dbReference type="Proteomes" id="UP000236546"/>
    </source>
</evidence>
<keyword evidence="1" id="KW-0479">Metal-binding</keyword>
<reference evidence="4 5" key="1">
    <citation type="submission" date="2017-02" db="EMBL/GenBank/DDBJ databases">
        <title>Genomes of Trichoderma spp. with biocontrol activity.</title>
        <authorList>
            <person name="Gardiner D."/>
            <person name="Kazan K."/>
            <person name="Vos C."/>
            <person name="Harvey P."/>
        </authorList>
    </citation>
    <scope>NUCLEOTIDE SEQUENCE [LARGE SCALE GENOMIC DNA]</scope>
    <source>
        <strain evidence="4 5">A5MH</strain>
    </source>
</reference>
<evidence type="ECO:0000259" key="3">
    <source>
        <dbReference type="Pfam" id="PF03171"/>
    </source>
</evidence>
<dbReference type="Proteomes" id="UP000236546">
    <property type="component" value="Unassembled WGS sequence"/>
</dbReference>
<proteinExistence type="predicted"/>
<name>A0A2K0TSI0_9HYPO</name>
<dbReference type="Pfam" id="PF03171">
    <property type="entry name" value="2OG-FeII_Oxy"/>
    <property type="match status" value="1"/>
</dbReference>
<dbReference type="SUPFAM" id="SSF51197">
    <property type="entry name" value="Clavaminate synthase-like"/>
    <property type="match status" value="1"/>
</dbReference>
<evidence type="ECO:0000256" key="1">
    <source>
        <dbReference type="ARBA" id="ARBA00022723"/>
    </source>
</evidence>
<evidence type="ECO:0000256" key="2">
    <source>
        <dbReference type="ARBA" id="ARBA00023004"/>
    </source>
</evidence>
<dbReference type="AlphaFoldDB" id="A0A2K0TSI0"/>
<accession>A0A2K0TSI0</accession>
<sequence length="257" mass="28957">MAYMALEVIDYQRLLERDNNEIKKLVSICSNAGLFFLDLRGKESKSLLADLQPIIDAQRNFFGQKPEMKMPYASPLDGRGYDSFDEIFVQRLKLSREEQVQGCLALPKDLQAVETKVNNVSSRIDAILRDISMLLCQNLDPPIATKVVDNPSSTGLSNLCLGISAAKAGTPVMGEHLDEDLLTLTFYDEPFLEVLDRQTQTWKLVDVLEHLPIVNVGDRFQNFSDGRLHAPLHRVKQTSNQIDLIMYDLDASVQQVC</sequence>
<dbReference type="InterPro" id="IPR027443">
    <property type="entry name" value="IPNS-like_sf"/>
</dbReference>
<organism evidence="4 5">
    <name type="scientific">Trichoderma gamsii</name>
    <dbReference type="NCBI Taxonomy" id="398673"/>
    <lineage>
        <taxon>Eukaryota</taxon>
        <taxon>Fungi</taxon>
        <taxon>Dikarya</taxon>
        <taxon>Ascomycota</taxon>
        <taxon>Pezizomycotina</taxon>
        <taxon>Sordariomycetes</taxon>
        <taxon>Hypocreomycetidae</taxon>
        <taxon>Hypocreales</taxon>
        <taxon>Hypocreaceae</taxon>
        <taxon>Trichoderma</taxon>
    </lineage>
</organism>
<dbReference type="OrthoDB" id="288590at2759"/>
<gene>
    <name evidence="4" type="ORF">TGAMA5MH_00499</name>
</gene>
<protein>
    <recommendedName>
        <fullName evidence="3">Isopenicillin N synthase-like Fe(2+) 2OG dioxygenase domain-containing protein</fullName>
    </recommendedName>
</protein>
<comment type="caution">
    <text evidence="4">The sequence shown here is derived from an EMBL/GenBank/DDBJ whole genome shotgun (WGS) entry which is preliminary data.</text>
</comment>
<evidence type="ECO:0000313" key="4">
    <source>
        <dbReference type="EMBL" id="PNP48461.1"/>
    </source>
</evidence>